<organism evidence="2 3">
    <name type="scientific">Chryseobacterium glaciei</name>
    <dbReference type="NCBI Taxonomy" id="1685010"/>
    <lineage>
        <taxon>Bacteria</taxon>
        <taxon>Pseudomonadati</taxon>
        <taxon>Bacteroidota</taxon>
        <taxon>Flavobacteriia</taxon>
        <taxon>Flavobacteriales</taxon>
        <taxon>Weeksellaceae</taxon>
        <taxon>Chryseobacterium group</taxon>
        <taxon>Chryseobacterium</taxon>
    </lineage>
</organism>
<name>A0A172Y1F7_9FLAO</name>
<gene>
    <name evidence="2" type="ORF">A0O34_21710</name>
</gene>
<reference evidence="2 3" key="1">
    <citation type="submission" date="2016-04" db="EMBL/GenBank/DDBJ databases">
        <title>Complete Genome Sequence of Chryseobacterium sp. IHBB 10212.</title>
        <authorList>
            <person name="Pal M."/>
            <person name="Swarnkar M.K."/>
            <person name="Kaushal K."/>
            <person name="Chhibber S."/>
            <person name="Singh A.K."/>
            <person name="Gulati A."/>
        </authorList>
    </citation>
    <scope>NUCLEOTIDE SEQUENCE [LARGE SCALE GENOMIC DNA]</scope>
    <source>
        <strain evidence="2 3">IHBB 10212</strain>
    </source>
</reference>
<dbReference type="AlphaFoldDB" id="A0A172Y1F7"/>
<dbReference type="KEGG" id="chh:A0O34_21710"/>
<accession>A0A172Y1F7</accession>
<feature type="chain" id="PRO_5008004116" description="Sugar-binding protein" evidence="1">
    <location>
        <begin position="22"/>
        <end position="1142"/>
    </location>
</feature>
<evidence type="ECO:0000313" key="2">
    <source>
        <dbReference type="EMBL" id="ANF52980.1"/>
    </source>
</evidence>
<keyword evidence="3" id="KW-1185">Reference proteome</keyword>
<dbReference type="OrthoDB" id="9814627at2"/>
<dbReference type="RefSeq" id="WP_066759311.1">
    <property type="nucleotide sequence ID" value="NZ_CP015199.1"/>
</dbReference>
<dbReference type="Proteomes" id="UP000077824">
    <property type="component" value="Chromosome"/>
</dbReference>
<proteinExistence type="predicted"/>
<feature type="signal peptide" evidence="1">
    <location>
        <begin position="1"/>
        <end position="21"/>
    </location>
</feature>
<keyword evidence="1" id="KW-0732">Signal</keyword>
<dbReference type="STRING" id="1685010.A0O34_21710"/>
<sequence>MKKNIIAVILLSASLNNTFLAQSGNDFNKNVDDINKMFPAAPTSNNLMKFEEVPVSYYTGIPDINIPLFNIPTSSPNVSLNVQLKYHPLSAKPDDKAGETGLGWNLLAGGTITRTVRGGVADGKIESTFMSSPPTAKYGIYRHENNPTYKLIFDQLTNWNINEYAFYTGIGKYDTEYDLYQYNFMGNTGRFIIKKDPSGNFIVEKLDRNNLKITSTHDSGGEVQTVTIIDDKGIKYLFKGMESSSKDVSTVKIGLLKNTSNISSNVGGGIYFTAYHLEKVQDQNSNTLLTFNYDQSSQVEYKDTETITTRFPKDIIYNYFDGAAPINPDPQIPGALEVQTVYNTGRTKLLTNITITDKGSINFTYEKGRSDSNYLNSSELYKLKSVQSNINLQSINQFVDKYTFDYDYSNTSLSTLPNPTPSLKKLLLKKITKSGIPSNLNEYNISYNSQTKIFQKDNWGYYKDTVSYQPADITQDVISSITYPTKGKVVFDFGENIYSHFAGFSQPIEPVTGEWVDEDNNFELMGINTFSPTVRGEFFTILSPQTVKLHLDLGSLIYSNWQFNIYKQLSPNVFSAPVTNFGMSWQSCISTSGAQCPGAEIGENGEPVTEYNKEVTLEPGTYYASLSGSHGITQRPISYVLTASTKEHHFNSYLTKRGGGLRINDIKYFESSTSTSPAKEFIYDYRDINDAQKSSGSLVFPEPVFKYTESIAYEYLDENSGSYANYSATSNTTTNFNIIPAEKTQGSDVGYQYVTVKQIQKDTNNAISDNGKTLYKFRSPIDFPNPDVFSLEMPILPITNHDYLRGQMIFEKKYDVDGKILSEINNEHTTLEFTKLEGIKVKDNYYNNIKPNFYKYKYYDGFKMFFPGIILSTPYKYYNIFGVTLPTEKRETSYFYKNGVQSSVVSITNTAYNTEDYPLLVTQISADGVTNVSDYKYAKEKLNQRLITANMLAIPLETETKQNGKTLSKTETKYDNLSNLLPSSVESSDVQNGTSYAEVTYERYDTKGNLQQYRTKEGIPVTIIWGYTQTQPIAKIEGITYDQLANLGIISGIVTASDADAANPAQEGALLTAFTNFKNNSSLNGLKITTYTYDPLIGVTNIIPPTGIRQVYIYDASNRLKEIRESEPTGKILKEFKYNYKN</sequence>
<evidence type="ECO:0008006" key="4">
    <source>
        <dbReference type="Google" id="ProtNLM"/>
    </source>
</evidence>
<evidence type="ECO:0000256" key="1">
    <source>
        <dbReference type="SAM" id="SignalP"/>
    </source>
</evidence>
<protein>
    <recommendedName>
        <fullName evidence="4">Sugar-binding protein</fullName>
    </recommendedName>
</protein>
<evidence type="ECO:0000313" key="3">
    <source>
        <dbReference type="Proteomes" id="UP000077824"/>
    </source>
</evidence>
<dbReference type="EMBL" id="CP015199">
    <property type="protein sequence ID" value="ANF52980.1"/>
    <property type="molecule type" value="Genomic_DNA"/>
</dbReference>